<comment type="subcellular location">
    <subcellularLocation>
        <location evidence="1">Cell membrane</location>
        <topology evidence="1">Multi-pass membrane protein</topology>
    </subcellularLocation>
</comment>
<feature type="transmembrane region" description="Helical" evidence="6">
    <location>
        <begin position="273"/>
        <end position="299"/>
    </location>
</feature>
<feature type="transmembrane region" description="Helical" evidence="6">
    <location>
        <begin position="169"/>
        <end position="188"/>
    </location>
</feature>
<evidence type="ECO:0000256" key="5">
    <source>
        <dbReference type="ARBA" id="ARBA00023136"/>
    </source>
</evidence>
<keyword evidence="3 6" id="KW-0812">Transmembrane</keyword>
<reference evidence="7 8" key="1">
    <citation type="submission" date="2019-12" db="EMBL/GenBank/DDBJ databases">
        <authorList>
            <person name="Huq M.A."/>
        </authorList>
    </citation>
    <scope>NUCLEOTIDE SEQUENCE [LARGE SCALE GENOMIC DNA]</scope>
    <source>
        <strain evidence="7 8">MAH-25</strain>
    </source>
</reference>
<organism evidence="7 8">
    <name type="scientific">Ramlibacter pinisoli</name>
    <dbReference type="NCBI Taxonomy" id="2682844"/>
    <lineage>
        <taxon>Bacteria</taxon>
        <taxon>Pseudomonadati</taxon>
        <taxon>Pseudomonadota</taxon>
        <taxon>Betaproteobacteria</taxon>
        <taxon>Burkholderiales</taxon>
        <taxon>Comamonadaceae</taxon>
        <taxon>Ramlibacter</taxon>
    </lineage>
</organism>
<dbReference type="EMBL" id="WSEL01000002">
    <property type="protein sequence ID" value="MVQ27906.1"/>
    <property type="molecule type" value="Genomic_DNA"/>
</dbReference>
<feature type="transmembrane region" description="Helical" evidence="6">
    <location>
        <begin position="85"/>
        <end position="106"/>
    </location>
</feature>
<feature type="transmembrane region" description="Helical" evidence="6">
    <location>
        <begin position="48"/>
        <end position="65"/>
    </location>
</feature>
<keyword evidence="4 6" id="KW-1133">Transmembrane helix</keyword>
<dbReference type="InterPro" id="IPR022791">
    <property type="entry name" value="L-PG_synthase/AglD"/>
</dbReference>
<evidence type="ECO:0000313" key="7">
    <source>
        <dbReference type="EMBL" id="MVQ27906.1"/>
    </source>
</evidence>
<keyword evidence="2" id="KW-1003">Cell membrane</keyword>
<feature type="transmembrane region" description="Helical" evidence="6">
    <location>
        <begin position="240"/>
        <end position="261"/>
    </location>
</feature>
<evidence type="ECO:0000256" key="4">
    <source>
        <dbReference type="ARBA" id="ARBA00022989"/>
    </source>
</evidence>
<keyword evidence="5 6" id="KW-0472">Membrane</keyword>
<dbReference type="RefSeq" id="WP_157396046.1">
    <property type="nucleotide sequence ID" value="NZ_WSEL01000002.1"/>
</dbReference>
<dbReference type="AlphaFoldDB" id="A0A6N8INV3"/>
<sequence>MTTRALPQGLHQAANDSVIERDSDFIVPEEPLEAPATRRPWWPWLRRLLSLAFFVAVAWLLVAYARRIDWDDVRDSLQALPVPALGLAVGLAVASHLLYSCFDLIGRRYTGHTLKTGVVMAVNFVSYAFNLCIGSLVGGVGFRYRLYSRLGLKTGVITRVVSMSMLTNWLGYMLLAGCLFLLHPLALPPSWHMGNHGLQWIGAVLVAISLGYIVACWRAGDHTWDWRGHELFLPPWRMAVLQLSISCLNWAVMATIIWVLLQQKLPYTDVLTVLLVGAIAGVILHVPAGLGVFEAVFLALLGHRISEGQLLAALLGYRAVYYIGPLAIATVMYLAMELKARRLKKRARIAPA</sequence>
<evidence type="ECO:0000256" key="2">
    <source>
        <dbReference type="ARBA" id="ARBA00022475"/>
    </source>
</evidence>
<evidence type="ECO:0000313" key="8">
    <source>
        <dbReference type="Proteomes" id="UP000469385"/>
    </source>
</evidence>
<dbReference type="Pfam" id="PF03706">
    <property type="entry name" value="LPG_synthase_TM"/>
    <property type="match status" value="1"/>
</dbReference>
<feature type="transmembrane region" description="Helical" evidence="6">
    <location>
        <begin position="200"/>
        <end position="220"/>
    </location>
</feature>
<keyword evidence="8" id="KW-1185">Reference proteome</keyword>
<dbReference type="Proteomes" id="UP000469385">
    <property type="component" value="Unassembled WGS sequence"/>
</dbReference>
<comment type="caution">
    <text evidence="7">The sequence shown here is derived from an EMBL/GenBank/DDBJ whole genome shotgun (WGS) entry which is preliminary data.</text>
</comment>
<evidence type="ECO:0000256" key="3">
    <source>
        <dbReference type="ARBA" id="ARBA00022692"/>
    </source>
</evidence>
<gene>
    <name evidence="7" type="ORF">GON04_00485</name>
</gene>
<evidence type="ECO:0000256" key="6">
    <source>
        <dbReference type="SAM" id="Phobius"/>
    </source>
</evidence>
<protein>
    <submittedName>
        <fullName evidence="7">UPF0104 family protein</fullName>
    </submittedName>
</protein>
<feature type="transmembrane region" description="Helical" evidence="6">
    <location>
        <begin position="118"/>
        <end position="142"/>
    </location>
</feature>
<dbReference type="GO" id="GO:0005886">
    <property type="term" value="C:plasma membrane"/>
    <property type="evidence" value="ECO:0007669"/>
    <property type="project" value="UniProtKB-SubCell"/>
</dbReference>
<evidence type="ECO:0000256" key="1">
    <source>
        <dbReference type="ARBA" id="ARBA00004651"/>
    </source>
</evidence>
<name>A0A6N8INV3_9BURK</name>
<accession>A0A6N8INV3</accession>
<proteinExistence type="predicted"/>
<feature type="transmembrane region" description="Helical" evidence="6">
    <location>
        <begin position="319"/>
        <end position="336"/>
    </location>
</feature>